<feature type="region of interest" description="Disordered" evidence="4">
    <location>
        <begin position="392"/>
        <end position="417"/>
    </location>
</feature>
<dbReference type="PANTHER" id="PTHR48449">
    <property type="entry name" value="DUF1985 DOMAIN-CONTAINING PROTEIN"/>
    <property type="match status" value="1"/>
</dbReference>
<feature type="compositionally biased region" description="Basic and acidic residues" evidence="4">
    <location>
        <begin position="431"/>
        <end position="445"/>
    </location>
</feature>
<dbReference type="Pfam" id="PF02902">
    <property type="entry name" value="Peptidase_C48"/>
    <property type="match status" value="1"/>
</dbReference>
<feature type="compositionally biased region" description="Basic and acidic residues" evidence="4">
    <location>
        <begin position="343"/>
        <end position="354"/>
    </location>
</feature>
<dbReference type="EMBL" id="LS974617">
    <property type="protein sequence ID" value="CAG7888260.1"/>
    <property type="molecule type" value="Genomic_DNA"/>
</dbReference>
<dbReference type="Proteomes" id="UP000694005">
    <property type="component" value="Chromosome A01"/>
</dbReference>
<keyword evidence="3" id="KW-0378">Hydrolase</keyword>
<sequence length="933" mass="104549">MVSDEAEMPGWRKLRLCLIIIVDGVLVPNAQKPKPSLKHVNLVKNLKKFFAFQWGRESFLAAIRTMLPGPKVMGKCEDPNGDFCKKLRQKTVRLLGFPQALQLVAFEVIPRLLVQAGGDDSVTLMNFPGKVLPQHSGLNVCDLREAEHDPALIVQPMMEISGVHEERWGVWDDEKYDKKVDYLTGLIREGHVFSKSDWGGGDSGGPLFVYGKKNDKKRKGKAVGGVTAGPVLKQRRLSGYFKREIMVDGEEHARMVSRVEELGTEVLRLKEVVEKQGRQFVKWKTFMKGKSAAKKFGSVRRRDKRKTDGGARDGTEDFYSDGGGAGYRKEQMSGEIGEDDFSREEGARTSSEERPALLVRMKEGDRVPLQWVEPESGDNVLYRALTSQTYFVSEEEGSSVDGGRRDDGGQGDGLDEKVLTCGHIIVNVQDGKARETEGREEKEEGGGGSEVCVDDPNTGLEGSNNEEGKVRETEGGVRDEKQEEEPREEGKASGTECGRPEEKKEGGAKNMEEGKLRETEDGGRDENQEEDARKTEVCESGQYMFCVLVYKYCCTRVQVNAKFKLVLLDRKVSLGRLRMGGVMRTKRKTHVKQRYVKVDNICFLYMCTSIVAQVDVLDGSGEDTADEEPSSGKIVLDVSDTSDFGVTSRHEPVEQEGELAALLLAKDQYVVPEIIPLVEDPDYAFFERVLMAHSKVLHINARGYDLDNEFFIDLGTPCKWVTSTHMDVMMEYVGSLHAETLRKNRAMFVAPWFSAHLQGKGRSFRAARRKTLIAADSRATKFLTTEGKQWGVDVDTWYAPMIWDGDHWVRLCIRLTTWDVLVLDPRPGFKSVEEVATLMAPVVEMLPYLAKKVCPADAIGEHQLVPFHVERVAGLYENRRSGDCGPVAAKFMEIHATGDGIARMAGLNDDLVSIFRKQYAMEIYKDWVLPLYM</sequence>
<dbReference type="Pfam" id="PF09331">
    <property type="entry name" value="DUF1985"/>
    <property type="match status" value="1"/>
</dbReference>
<keyword evidence="2" id="KW-0645">Protease</keyword>
<feature type="compositionally biased region" description="Basic and acidic residues" evidence="4">
    <location>
        <begin position="305"/>
        <end position="315"/>
    </location>
</feature>
<evidence type="ECO:0000256" key="3">
    <source>
        <dbReference type="ARBA" id="ARBA00022801"/>
    </source>
</evidence>
<evidence type="ECO:0000256" key="1">
    <source>
        <dbReference type="ARBA" id="ARBA00005234"/>
    </source>
</evidence>
<protein>
    <recommendedName>
        <fullName evidence="5">Ubiquitin-like protease family profile domain-containing protein</fullName>
    </recommendedName>
</protein>
<dbReference type="SUPFAM" id="SSF54001">
    <property type="entry name" value="Cysteine proteinases"/>
    <property type="match status" value="1"/>
</dbReference>
<evidence type="ECO:0000259" key="5">
    <source>
        <dbReference type="PROSITE" id="PS50600"/>
    </source>
</evidence>
<accession>A0A8D9GWJ6</accession>
<feature type="compositionally biased region" description="Basic and acidic residues" evidence="4">
    <location>
        <begin position="466"/>
        <end position="481"/>
    </location>
</feature>
<feature type="compositionally biased region" description="Basic and acidic residues" evidence="4">
    <location>
        <begin position="402"/>
        <end position="417"/>
    </location>
</feature>
<dbReference type="PANTHER" id="PTHR48449:SF1">
    <property type="entry name" value="DUF1985 DOMAIN-CONTAINING PROTEIN"/>
    <property type="match status" value="1"/>
</dbReference>
<feature type="region of interest" description="Disordered" evidence="4">
    <location>
        <begin position="297"/>
        <end position="354"/>
    </location>
</feature>
<gene>
    <name evidence="6" type="ORF">BRAPAZ1V2_A01P23360.2</name>
</gene>
<name>A0A8D9GWJ6_BRACM</name>
<dbReference type="Gramene" id="A01p23360.2_BraZ1">
    <property type="protein sequence ID" value="A01p23360.2_BraZ1.CDS"/>
    <property type="gene ID" value="A01g23360.2_BraZ1"/>
</dbReference>
<feature type="compositionally biased region" description="Basic and acidic residues" evidence="4">
    <location>
        <begin position="498"/>
        <end position="534"/>
    </location>
</feature>
<evidence type="ECO:0000256" key="2">
    <source>
        <dbReference type="ARBA" id="ARBA00022670"/>
    </source>
</evidence>
<feature type="region of interest" description="Disordered" evidence="4">
    <location>
        <begin position="430"/>
        <end position="534"/>
    </location>
</feature>
<evidence type="ECO:0000313" key="7">
    <source>
        <dbReference type="Proteomes" id="UP000694005"/>
    </source>
</evidence>
<evidence type="ECO:0000256" key="4">
    <source>
        <dbReference type="SAM" id="MobiDB-lite"/>
    </source>
</evidence>
<comment type="similarity">
    <text evidence="1">Belongs to the peptidase C48 family.</text>
</comment>
<dbReference type="InterPro" id="IPR015410">
    <property type="entry name" value="DUF1985"/>
</dbReference>
<dbReference type="GO" id="GO:0006508">
    <property type="term" value="P:proteolysis"/>
    <property type="evidence" value="ECO:0007669"/>
    <property type="project" value="UniProtKB-KW"/>
</dbReference>
<dbReference type="PROSITE" id="PS50600">
    <property type="entry name" value="ULP_PROTEASE"/>
    <property type="match status" value="1"/>
</dbReference>
<dbReference type="InterPro" id="IPR038765">
    <property type="entry name" value="Papain-like_cys_pep_sf"/>
</dbReference>
<evidence type="ECO:0000313" key="6">
    <source>
        <dbReference type="EMBL" id="CAG7888260.1"/>
    </source>
</evidence>
<dbReference type="Gene3D" id="3.40.395.10">
    <property type="entry name" value="Adenoviral Proteinase, Chain A"/>
    <property type="match status" value="1"/>
</dbReference>
<proteinExistence type="inferred from homology"/>
<feature type="domain" description="Ubiquitin-like protease family profile" evidence="5">
    <location>
        <begin position="704"/>
        <end position="895"/>
    </location>
</feature>
<dbReference type="GO" id="GO:0008234">
    <property type="term" value="F:cysteine-type peptidase activity"/>
    <property type="evidence" value="ECO:0007669"/>
    <property type="project" value="InterPro"/>
</dbReference>
<organism evidence="6 7">
    <name type="scientific">Brassica campestris</name>
    <name type="common">Field mustard</name>
    <dbReference type="NCBI Taxonomy" id="3711"/>
    <lineage>
        <taxon>Eukaryota</taxon>
        <taxon>Viridiplantae</taxon>
        <taxon>Streptophyta</taxon>
        <taxon>Embryophyta</taxon>
        <taxon>Tracheophyta</taxon>
        <taxon>Spermatophyta</taxon>
        <taxon>Magnoliopsida</taxon>
        <taxon>eudicotyledons</taxon>
        <taxon>Gunneridae</taxon>
        <taxon>Pentapetalae</taxon>
        <taxon>rosids</taxon>
        <taxon>malvids</taxon>
        <taxon>Brassicales</taxon>
        <taxon>Brassicaceae</taxon>
        <taxon>Brassiceae</taxon>
        <taxon>Brassica</taxon>
    </lineage>
</organism>
<dbReference type="AlphaFoldDB" id="A0A8D9GWJ6"/>
<dbReference type="InterPro" id="IPR003653">
    <property type="entry name" value="Peptidase_C48_C"/>
</dbReference>
<reference evidence="6 7" key="1">
    <citation type="submission" date="2021-07" db="EMBL/GenBank/DDBJ databases">
        <authorList>
            <consortium name="Genoscope - CEA"/>
            <person name="William W."/>
        </authorList>
    </citation>
    <scope>NUCLEOTIDE SEQUENCE [LARGE SCALE GENOMIC DNA]</scope>
</reference>